<dbReference type="Pfam" id="PF09929">
    <property type="entry name" value="DUF2161"/>
    <property type="match status" value="1"/>
</dbReference>
<accession>A0A975TY63</accession>
<proteinExistence type="predicted"/>
<dbReference type="EMBL" id="CP078073">
    <property type="protein sequence ID" value="QXL89909.1"/>
    <property type="molecule type" value="Genomic_DNA"/>
</dbReference>
<protein>
    <submittedName>
        <fullName evidence="1">Uncharacterized protein</fullName>
    </submittedName>
</protein>
<gene>
    <name evidence="1" type="ORF">KUL25_10610</name>
</gene>
<name>A0A975TY63_9RHOB</name>
<dbReference type="InterPro" id="IPR018679">
    <property type="entry name" value="DUF2161"/>
</dbReference>
<evidence type="ECO:0000313" key="2">
    <source>
        <dbReference type="Proteomes" id="UP000693972"/>
    </source>
</evidence>
<sequence>MAAMKETDLYPPVKAHLEAQGFEVKGEIGPADVVGVRPGSKGDDIVVVELKRGFSLTLFHQGIARLAVSDCVYVAVAKGRGRPWLKSLRENVRMARRLGLGVIGVDVGAGAVKVYCEPGPYVPRKVARKKRAILGEFEKREGDPNLGGLQGPRVTAYRQEAVLCAEFLALAGEARGAEVAKSTGVARATLIMRNNHYGWFEKVSKGVYTLTDTGRAALSD</sequence>
<dbReference type="AlphaFoldDB" id="A0A975TY63"/>
<keyword evidence="2" id="KW-1185">Reference proteome</keyword>
<reference evidence="1 2" key="1">
    <citation type="submission" date="2021-07" db="EMBL/GenBank/DDBJ databases">
        <title>Karlodiniumbacter phycospheric gen. nov., sp. nov., a phycosphere bacterium isolated from karlodinium veneficum.</title>
        <authorList>
            <person name="Peng Y."/>
            <person name="Jiang L."/>
            <person name="Lee J."/>
        </authorList>
    </citation>
    <scope>NUCLEOTIDE SEQUENCE</scope>
    <source>
        <strain evidence="1 2">N5</strain>
    </source>
</reference>
<evidence type="ECO:0000313" key="1">
    <source>
        <dbReference type="EMBL" id="QXL89909.1"/>
    </source>
</evidence>
<dbReference type="Proteomes" id="UP000693972">
    <property type="component" value="Unassembled WGS sequence"/>
</dbReference>
<organism evidence="1">
    <name type="scientific">Gymnodinialimonas phycosphaerae</name>
    <dbReference type="NCBI Taxonomy" id="2841589"/>
    <lineage>
        <taxon>Bacteria</taxon>
        <taxon>Pseudomonadati</taxon>
        <taxon>Pseudomonadota</taxon>
        <taxon>Alphaproteobacteria</taxon>
        <taxon>Rhodobacterales</taxon>
        <taxon>Paracoccaceae</taxon>
        <taxon>Gymnodinialimonas</taxon>
    </lineage>
</organism>
<dbReference type="EMBL" id="JAIMBW010000001">
    <property type="protein sequence ID" value="MBY4893216.1"/>
    <property type="molecule type" value="Genomic_DNA"/>
</dbReference>